<keyword evidence="1" id="KW-0812">Transmembrane</keyword>
<evidence type="ECO:0000313" key="4">
    <source>
        <dbReference type="Proteomes" id="UP000033096"/>
    </source>
</evidence>
<feature type="domain" description="VTT" evidence="2">
    <location>
        <begin position="63"/>
        <end position="173"/>
    </location>
</feature>
<organism evidence="3 4">
    <name type="scientific">Methanosarcina vacuolata Z-761</name>
    <dbReference type="NCBI Taxonomy" id="1434123"/>
    <lineage>
        <taxon>Archaea</taxon>
        <taxon>Methanobacteriati</taxon>
        <taxon>Methanobacteriota</taxon>
        <taxon>Stenosarchaea group</taxon>
        <taxon>Methanomicrobia</taxon>
        <taxon>Methanosarcinales</taxon>
        <taxon>Methanosarcinaceae</taxon>
        <taxon>Methanosarcina</taxon>
    </lineage>
</organism>
<dbReference type="PATRIC" id="fig|1434123.4.peg.4218"/>
<feature type="transmembrane region" description="Helical" evidence="1">
    <location>
        <begin position="7"/>
        <end position="25"/>
    </location>
</feature>
<sequence>MNFKKITFYLWIIIILGGMTTYLLFPEKLSFSFLEETAANYPVETPIIYYLLLSFQRVVFMPSPLILVGTLIFNPIKLFVVNMAGVMTSATIVYYFSRYLECDVYLETKYSKYTHKMKSKLVDKELPLIVGWSFFPMVPTNLIVYIVSSLRINVFKCLLGVFIGESIINAFYIITATMLIKGSLS</sequence>
<protein>
    <recommendedName>
        <fullName evidence="2">VTT domain-containing protein</fullName>
    </recommendedName>
</protein>
<feature type="transmembrane region" description="Helical" evidence="1">
    <location>
        <begin position="159"/>
        <end position="180"/>
    </location>
</feature>
<accession>A0A0E3Q7Q9</accession>
<feature type="transmembrane region" description="Helical" evidence="1">
    <location>
        <begin position="79"/>
        <end position="97"/>
    </location>
</feature>
<feature type="transmembrane region" description="Helical" evidence="1">
    <location>
        <begin position="47"/>
        <end position="72"/>
    </location>
</feature>
<evidence type="ECO:0000313" key="3">
    <source>
        <dbReference type="EMBL" id="AKB45714.1"/>
    </source>
</evidence>
<dbReference type="KEGG" id="mvc:MSVAZ_3445"/>
<dbReference type="EMBL" id="CP009520">
    <property type="protein sequence ID" value="AKB45714.1"/>
    <property type="molecule type" value="Genomic_DNA"/>
</dbReference>
<proteinExistence type="predicted"/>
<dbReference type="Pfam" id="PF09335">
    <property type="entry name" value="VTT_dom"/>
    <property type="match status" value="1"/>
</dbReference>
<reference evidence="3 4" key="1">
    <citation type="submission" date="2014-07" db="EMBL/GenBank/DDBJ databases">
        <title>Methanogenic archaea and the global carbon cycle.</title>
        <authorList>
            <person name="Henriksen J.R."/>
            <person name="Luke J."/>
            <person name="Reinhart S."/>
            <person name="Benedict M.N."/>
            <person name="Youngblut N.D."/>
            <person name="Metcalf M.E."/>
            <person name="Whitaker R.J."/>
            <person name="Metcalf W.W."/>
        </authorList>
    </citation>
    <scope>NUCLEOTIDE SEQUENCE [LARGE SCALE GENOMIC DNA]</scope>
    <source>
        <strain evidence="3 4">Z-761</strain>
    </source>
</reference>
<feature type="transmembrane region" description="Helical" evidence="1">
    <location>
        <begin position="126"/>
        <end position="147"/>
    </location>
</feature>
<keyword evidence="4" id="KW-1185">Reference proteome</keyword>
<dbReference type="HOGENOM" id="CLU_125305_0_0_2"/>
<dbReference type="InterPro" id="IPR032816">
    <property type="entry name" value="VTT_dom"/>
</dbReference>
<dbReference type="AlphaFoldDB" id="A0A0E3Q7Q9"/>
<dbReference type="Proteomes" id="UP000033096">
    <property type="component" value="Chromosome"/>
</dbReference>
<gene>
    <name evidence="3" type="ORF">MSVAZ_3445</name>
</gene>
<evidence type="ECO:0000256" key="1">
    <source>
        <dbReference type="SAM" id="Phobius"/>
    </source>
</evidence>
<keyword evidence="1" id="KW-1133">Transmembrane helix</keyword>
<name>A0A0E3Q7Q9_9EURY</name>
<keyword evidence="1" id="KW-0472">Membrane</keyword>
<evidence type="ECO:0000259" key="2">
    <source>
        <dbReference type="Pfam" id="PF09335"/>
    </source>
</evidence>